<dbReference type="InterPro" id="IPR024775">
    <property type="entry name" value="DinB-like"/>
</dbReference>
<evidence type="ECO:0000313" key="2">
    <source>
        <dbReference type="EMBL" id="TSE06091.1"/>
    </source>
</evidence>
<dbReference type="Gene3D" id="1.20.120.450">
    <property type="entry name" value="dinb family like domain"/>
    <property type="match status" value="1"/>
</dbReference>
<feature type="domain" description="DinB-like" evidence="1">
    <location>
        <begin position="36"/>
        <end position="171"/>
    </location>
</feature>
<sequence>MYTNKIIAFPSKKEYPVYAEMYMDHIKKDGNLLTQLYDNFNTIKKFVASLSEKELNYKYAENKWSIKEVLVHIIDDERIYGYRALTFARNDKTSLPGFEEKDYTRYADTYTRTIKNIMQEYEAVRMSTITLFNGFSDDALLRIGTANNNKTSVRALGYHIAGHELHHINIIKERYLTKKIKHNIKKSVKFRLV</sequence>
<dbReference type="EMBL" id="VLNR01000050">
    <property type="protein sequence ID" value="TSE06091.1"/>
    <property type="molecule type" value="Genomic_DNA"/>
</dbReference>
<organism evidence="2 3">
    <name type="scientific">Aquimarina algiphila</name>
    <dbReference type="NCBI Taxonomy" id="2047982"/>
    <lineage>
        <taxon>Bacteria</taxon>
        <taxon>Pseudomonadati</taxon>
        <taxon>Bacteroidota</taxon>
        <taxon>Flavobacteriia</taxon>
        <taxon>Flavobacteriales</taxon>
        <taxon>Flavobacteriaceae</taxon>
        <taxon>Aquimarina</taxon>
    </lineage>
</organism>
<keyword evidence="3" id="KW-1185">Reference proteome</keyword>
<dbReference type="Pfam" id="PF12867">
    <property type="entry name" value="DinB_2"/>
    <property type="match status" value="1"/>
</dbReference>
<dbReference type="InterPro" id="IPR034660">
    <property type="entry name" value="DinB/YfiT-like"/>
</dbReference>
<name>A0A554VFT1_9FLAO</name>
<accession>A0A554VFT1</accession>
<protein>
    <submittedName>
        <fullName evidence="2">DinB family protein</fullName>
    </submittedName>
</protein>
<gene>
    <name evidence="2" type="ORF">FOF46_20795</name>
</gene>
<proteinExistence type="predicted"/>
<reference evidence="2 3" key="1">
    <citation type="submission" date="2019-07" db="EMBL/GenBank/DDBJ databases">
        <title>The draft genome sequence of Aquimarina algiphila M91.</title>
        <authorList>
            <person name="Meng X."/>
        </authorList>
    </citation>
    <scope>NUCLEOTIDE SEQUENCE [LARGE SCALE GENOMIC DNA]</scope>
    <source>
        <strain evidence="2 3">M91</strain>
    </source>
</reference>
<comment type="caution">
    <text evidence="2">The sequence shown here is derived from an EMBL/GenBank/DDBJ whole genome shotgun (WGS) entry which is preliminary data.</text>
</comment>
<dbReference type="SUPFAM" id="SSF109854">
    <property type="entry name" value="DinB/YfiT-like putative metalloenzymes"/>
    <property type="match status" value="1"/>
</dbReference>
<dbReference type="RefSeq" id="WP_143917773.1">
    <property type="nucleotide sequence ID" value="NZ_CANMIK010000053.1"/>
</dbReference>
<evidence type="ECO:0000259" key="1">
    <source>
        <dbReference type="Pfam" id="PF12867"/>
    </source>
</evidence>
<evidence type="ECO:0000313" key="3">
    <source>
        <dbReference type="Proteomes" id="UP000318833"/>
    </source>
</evidence>
<dbReference type="Proteomes" id="UP000318833">
    <property type="component" value="Unassembled WGS sequence"/>
</dbReference>
<dbReference type="OrthoDB" id="9793216at2"/>
<dbReference type="AlphaFoldDB" id="A0A554VFT1"/>